<comment type="caution">
    <text evidence="1">The sequence shown here is derived from an EMBL/GenBank/DDBJ whole genome shotgun (WGS) entry which is preliminary data.</text>
</comment>
<organism evidence="1 2">
    <name type="scientific">Aphanomyces astaci</name>
    <name type="common">Crayfish plague agent</name>
    <dbReference type="NCBI Taxonomy" id="112090"/>
    <lineage>
        <taxon>Eukaryota</taxon>
        <taxon>Sar</taxon>
        <taxon>Stramenopiles</taxon>
        <taxon>Oomycota</taxon>
        <taxon>Saprolegniomycetes</taxon>
        <taxon>Saprolegniales</taxon>
        <taxon>Verrucalvaceae</taxon>
        <taxon>Aphanomyces</taxon>
    </lineage>
</organism>
<evidence type="ECO:0000313" key="2">
    <source>
        <dbReference type="Proteomes" id="UP000265427"/>
    </source>
</evidence>
<evidence type="ECO:0000313" key="1">
    <source>
        <dbReference type="EMBL" id="RHY13869.1"/>
    </source>
</evidence>
<dbReference type="Proteomes" id="UP000265427">
    <property type="component" value="Unassembled WGS sequence"/>
</dbReference>
<accession>A0A397B192</accession>
<name>A0A397B192_APHAT</name>
<dbReference type="EMBL" id="QUSZ01004523">
    <property type="protein sequence ID" value="RHY13869.1"/>
    <property type="molecule type" value="Genomic_DNA"/>
</dbReference>
<gene>
    <name evidence="1" type="ORF">DYB36_005027</name>
</gene>
<sequence length="76" mass="8675">MLWLAPVCGVREPVNVKPRWRDGVLRFDDIHTLTIMHDDDDAKTMVRNIRGAYQLATDGSEMVETIGQRNNAHTLI</sequence>
<proteinExistence type="predicted"/>
<dbReference type="AlphaFoldDB" id="A0A397B192"/>
<reference evidence="1 2" key="1">
    <citation type="submission" date="2018-08" db="EMBL/GenBank/DDBJ databases">
        <title>Aphanomyces genome sequencing and annotation.</title>
        <authorList>
            <person name="Minardi D."/>
            <person name="Oidtmann B."/>
            <person name="Van Der Giezen M."/>
            <person name="Studholme D.J."/>
        </authorList>
    </citation>
    <scope>NUCLEOTIDE SEQUENCE [LARGE SCALE GENOMIC DNA]</scope>
    <source>
        <strain evidence="1 2">Kv</strain>
    </source>
</reference>
<protein>
    <submittedName>
        <fullName evidence="1">Uncharacterized protein</fullName>
    </submittedName>
</protein>